<dbReference type="CDD" id="cd01392">
    <property type="entry name" value="HTH_LacI"/>
    <property type="match status" value="1"/>
</dbReference>
<evidence type="ECO:0000313" key="5">
    <source>
        <dbReference type="EMBL" id="MBB5620711.1"/>
    </source>
</evidence>
<evidence type="ECO:0000313" key="6">
    <source>
        <dbReference type="Proteomes" id="UP000537718"/>
    </source>
</evidence>
<comment type="caution">
    <text evidence="5">The sequence shown here is derived from an EMBL/GenBank/DDBJ whole genome shotgun (WGS) entry which is preliminary data.</text>
</comment>
<dbReference type="SUPFAM" id="SSF53822">
    <property type="entry name" value="Periplasmic binding protein-like I"/>
    <property type="match status" value="1"/>
</dbReference>
<dbReference type="RefSeq" id="WP_183866709.1">
    <property type="nucleotide sequence ID" value="NZ_JACHCF010000003.1"/>
</dbReference>
<keyword evidence="2" id="KW-0238">DNA-binding</keyword>
<evidence type="ECO:0000256" key="1">
    <source>
        <dbReference type="ARBA" id="ARBA00023015"/>
    </source>
</evidence>
<dbReference type="GO" id="GO:0000976">
    <property type="term" value="F:transcription cis-regulatory region binding"/>
    <property type="evidence" value="ECO:0007669"/>
    <property type="project" value="TreeGrafter"/>
</dbReference>
<protein>
    <submittedName>
        <fullName evidence="5">LacI family transcriptional regulator</fullName>
    </submittedName>
</protein>
<dbReference type="PROSITE" id="PS50932">
    <property type="entry name" value="HTH_LACI_2"/>
    <property type="match status" value="1"/>
</dbReference>
<feature type="domain" description="HTH lacI-type" evidence="4">
    <location>
        <begin position="4"/>
        <end position="58"/>
    </location>
</feature>
<dbReference type="CDD" id="cd06267">
    <property type="entry name" value="PBP1_LacI_sugar_binding-like"/>
    <property type="match status" value="1"/>
</dbReference>
<dbReference type="Gene3D" id="3.40.50.2300">
    <property type="match status" value="2"/>
</dbReference>
<evidence type="ECO:0000259" key="4">
    <source>
        <dbReference type="PROSITE" id="PS50932"/>
    </source>
</evidence>
<name>A0A7W8YRW8_9SPHI</name>
<dbReference type="InterPro" id="IPR028082">
    <property type="entry name" value="Peripla_BP_I"/>
</dbReference>
<dbReference type="InterPro" id="IPR010982">
    <property type="entry name" value="Lambda_DNA-bd_dom_sf"/>
</dbReference>
<sequence>MENITIKVLASRLNLSATTISKALQDSYEISEPTKKRVRALAAELNYTPNTYARSLRTRKSETIAVVLPEIADHFFALVINGIEAVAREKGYHVLIYLTHEDYNREKEILEYIKKGRIDGLLISVTKNTTATEHIAVMEQEHIPVIFFDRIMEQMQLPKVVTNDFESCYLATQHLLDCGCKKINVCTISANLEISKQRILGYQKAMSDSNISIEESQILFCDDDAQCYDQLYKSLQGKNRPDGLLAIVDKLTLPIYLACEQLNLKIPEDLKVISFSNNPTAGILNPSLTTVSQPAFLIGQTAATLLLNSLDPKNNKVQQDITIIPSELIIRNSTAAKKL</sequence>
<dbReference type="Pfam" id="PF00356">
    <property type="entry name" value="LacI"/>
    <property type="match status" value="1"/>
</dbReference>
<dbReference type="PANTHER" id="PTHR30146">
    <property type="entry name" value="LACI-RELATED TRANSCRIPTIONAL REPRESSOR"/>
    <property type="match status" value="1"/>
</dbReference>
<accession>A0A7W8YRW8</accession>
<dbReference type="Proteomes" id="UP000537718">
    <property type="component" value="Unassembled WGS sequence"/>
</dbReference>
<dbReference type="EMBL" id="JACHCF010000003">
    <property type="protein sequence ID" value="MBB5620711.1"/>
    <property type="molecule type" value="Genomic_DNA"/>
</dbReference>
<evidence type="ECO:0000256" key="3">
    <source>
        <dbReference type="ARBA" id="ARBA00023163"/>
    </source>
</evidence>
<proteinExistence type="predicted"/>
<dbReference type="SMART" id="SM00354">
    <property type="entry name" value="HTH_LACI"/>
    <property type="match status" value="1"/>
</dbReference>
<reference evidence="5 6" key="1">
    <citation type="submission" date="2020-08" db="EMBL/GenBank/DDBJ databases">
        <title>Genomic Encyclopedia of Type Strains, Phase IV (KMG-V): Genome sequencing to study the core and pangenomes of soil and plant-associated prokaryotes.</title>
        <authorList>
            <person name="Whitman W."/>
        </authorList>
    </citation>
    <scope>NUCLEOTIDE SEQUENCE [LARGE SCALE GENOMIC DNA]</scope>
    <source>
        <strain evidence="5 6">MP7CTX6</strain>
    </source>
</reference>
<keyword evidence="3" id="KW-0804">Transcription</keyword>
<gene>
    <name evidence="5" type="ORF">HDE69_001760</name>
</gene>
<keyword evidence="1" id="KW-0805">Transcription regulation</keyword>
<dbReference type="InterPro" id="IPR001761">
    <property type="entry name" value="Peripla_BP/Lac1_sug-bd_dom"/>
</dbReference>
<dbReference type="Pfam" id="PF00532">
    <property type="entry name" value="Peripla_BP_1"/>
    <property type="match status" value="1"/>
</dbReference>
<dbReference type="SUPFAM" id="SSF47413">
    <property type="entry name" value="lambda repressor-like DNA-binding domains"/>
    <property type="match status" value="1"/>
</dbReference>
<dbReference type="Gene3D" id="1.10.260.40">
    <property type="entry name" value="lambda repressor-like DNA-binding domains"/>
    <property type="match status" value="1"/>
</dbReference>
<dbReference type="InterPro" id="IPR000843">
    <property type="entry name" value="HTH_LacI"/>
</dbReference>
<dbReference type="GO" id="GO:0003700">
    <property type="term" value="F:DNA-binding transcription factor activity"/>
    <property type="evidence" value="ECO:0007669"/>
    <property type="project" value="TreeGrafter"/>
</dbReference>
<evidence type="ECO:0000256" key="2">
    <source>
        <dbReference type="ARBA" id="ARBA00023125"/>
    </source>
</evidence>
<dbReference type="AlphaFoldDB" id="A0A7W8YRW8"/>
<dbReference type="PANTHER" id="PTHR30146:SF109">
    <property type="entry name" value="HTH-TYPE TRANSCRIPTIONAL REGULATOR GALS"/>
    <property type="match status" value="1"/>
</dbReference>
<organism evidence="5 6">
    <name type="scientific">Pedobacter cryoconitis</name>
    <dbReference type="NCBI Taxonomy" id="188932"/>
    <lineage>
        <taxon>Bacteria</taxon>
        <taxon>Pseudomonadati</taxon>
        <taxon>Bacteroidota</taxon>
        <taxon>Sphingobacteriia</taxon>
        <taxon>Sphingobacteriales</taxon>
        <taxon>Sphingobacteriaceae</taxon>
        <taxon>Pedobacter</taxon>
    </lineage>
</organism>